<evidence type="ECO:0008006" key="4">
    <source>
        <dbReference type="Google" id="ProtNLM"/>
    </source>
</evidence>
<dbReference type="Proteomes" id="UP001162880">
    <property type="component" value="Unassembled WGS sequence"/>
</dbReference>
<reference evidence="2" key="1">
    <citation type="submission" date="2022-03" db="EMBL/GenBank/DDBJ databases">
        <title>Identification of a novel bacterium isolated from mangrove sediments.</title>
        <authorList>
            <person name="Pan X."/>
        </authorList>
    </citation>
    <scope>NUCLEOTIDE SEQUENCE</scope>
    <source>
        <strain evidence="2">B2580</strain>
    </source>
</reference>
<evidence type="ECO:0000313" key="2">
    <source>
        <dbReference type="EMBL" id="MCJ2180251.1"/>
    </source>
</evidence>
<comment type="caution">
    <text evidence="2">The sequence shown here is derived from an EMBL/GenBank/DDBJ whole genome shotgun (WGS) entry which is preliminary data.</text>
</comment>
<keyword evidence="3" id="KW-1185">Reference proteome</keyword>
<protein>
    <recommendedName>
        <fullName evidence="4">Secreted protein</fullName>
    </recommendedName>
</protein>
<proteinExistence type="predicted"/>
<dbReference type="EMBL" id="JALHLE010000030">
    <property type="protein sequence ID" value="MCJ2180251.1"/>
    <property type="molecule type" value="Genomic_DNA"/>
</dbReference>
<accession>A0ABT0B5E1</accession>
<feature type="compositionally biased region" description="Polar residues" evidence="1">
    <location>
        <begin position="82"/>
        <end position="93"/>
    </location>
</feature>
<gene>
    <name evidence="2" type="ORF">MTR64_16890</name>
</gene>
<sequence>MSVVLAVVVSCALAFEEEAVAIAIARQAHETCAKQYPCFNVPSPNLFFSPFDASIRLRSACIHVLQGQAATNSDQHDRRNVSAGQSSMQYGIT</sequence>
<evidence type="ECO:0000256" key="1">
    <source>
        <dbReference type="SAM" id="MobiDB-lite"/>
    </source>
</evidence>
<organism evidence="2 3">
    <name type="scientific">Novosphingobium album</name>
    <name type="common">ex Hu et al. 2023</name>
    <dbReference type="NCBI Taxonomy" id="2930093"/>
    <lineage>
        <taxon>Bacteria</taxon>
        <taxon>Pseudomonadati</taxon>
        <taxon>Pseudomonadota</taxon>
        <taxon>Alphaproteobacteria</taxon>
        <taxon>Sphingomonadales</taxon>
        <taxon>Sphingomonadaceae</taxon>
        <taxon>Novosphingobium</taxon>
    </lineage>
</organism>
<evidence type="ECO:0000313" key="3">
    <source>
        <dbReference type="Proteomes" id="UP001162880"/>
    </source>
</evidence>
<feature type="region of interest" description="Disordered" evidence="1">
    <location>
        <begin position="72"/>
        <end position="93"/>
    </location>
</feature>
<name>A0ABT0B5E1_9SPHN</name>